<keyword evidence="2" id="KW-1185">Reference proteome</keyword>
<evidence type="ECO:0000313" key="2">
    <source>
        <dbReference type="Proteomes" id="UP001565368"/>
    </source>
</evidence>
<dbReference type="EMBL" id="JBBXJM010000001">
    <property type="protein sequence ID" value="KAL1412832.1"/>
    <property type="molecule type" value="Genomic_DNA"/>
</dbReference>
<dbReference type="RefSeq" id="XP_069212776.1">
    <property type="nucleotide sequence ID" value="XM_069349232.1"/>
</dbReference>
<protein>
    <recommendedName>
        <fullName evidence="3">F-box domain-containing protein</fullName>
    </recommendedName>
</protein>
<organism evidence="1 2">
    <name type="scientific">Vanrija albida</name>
    <dbReference type="NCBI Taxonomy" id="181172"/>
    <lineage>
        <taxon>Eukaryota</taxon>
        <taxon>Fungi</taxon>
        <taxon>Dikarya</taxon>
        <taxon>Basidiomycota</taxon>
        <taxon>Agaricomycotina</taxon>
        <taxon>Tremellomycetes</taxon>
        <taxon>Trichosporonales</taxon>
        <taxon>Trichosporonaceae</taxon>
        <taxon>Vanrija</taxon>
    </lineage>
</organism>
<gene>
    <name evidence="1" type="ORF">Q8F55_000581</name>
</gene>
<dbReference type="GeneID" id="95981624"/>
<dbReference type="Proteomes" id="UP001565368">
    <property type="component" value="Unassembled WGS sequence"/>
</dbReference>
<sequence length="312" mass="35402">MPPRLPPEVFNNVIDKLDPNTERATILSLLHVSKAVSYMATEVLYRNLDISGNKICTLLLSSGAKRHDKECRARQTIDPSRPFERGECHPGCIPDASMSNPDPSPRTRHALSRIRRLSLRDLKTSHVRKMLAATIPTVVLFPGVTELHIYSTKYTKPEDKSCDLHTYPRTKLFDAVHLCAWEYAPASIATNLTVKRYHSLNLHARFMDMTSADHFSYRHNAWDRSSRQNWFVNVHRGYGLPLHRRCNRYVPPARCLVGRSTVLAIPHGDWTAANTTNHEFRIDAAEHAPCVVCGGKMEFAARQFGATFTSSW</sequence>
<proteinExistence type="predicted"/>
<name>A0ABR3QE74_9TREE</name>
<evidence type="ECO:0008006" key="3">
    <source>
        <dbReference type="Google" id="ProtNLM"/>
    </source>
</evidence>
<comment type="caution">
    <text evidence="1">The sequence shown here is derived from an EMBL/GenBank/DDBJ whole genome shotgun (WGS) entry which is preliminary data.</text>
</comment>
<reference evidence="1 2" key="1">
    <citation type="submission" date="2023-08" db="EMBL/GenBank/DDBJ databases">
        <title>Annotated Genome Sequence of Vanrija albida AlHP1.</title>
        <authorList>
            <person name="Herzog R."/>
        </authorList>
    </citation>
    <scope>NUCLEOTIDE SEQUENCE [LARGE SCALE GENOMIC DNA]</scope>
    <source>
        <strain evidence="1 2">AlHP1</strain>
    </source>
</reference>
<evidence type="ECO:0000313" key="1">
    <source>
        <dbReference type="EMBL" id="KAL1412832.1"/>
    </source>
</evidence>
<accession>A0ABR3QE74</accession>